<dbReference type="InterPro" id="IPR040369">
    <property type="entry name" value="ARMC9"/>
</dbReference>
<dbReference type="GO" id="GO:0097542">
    <property type="term" value="C:ciliary tip"/>
    <property type="evidence" value="ECO:0007669"/>
    <property type="project" value="TreeGrafter"/>
</dbReference>
<dbReference type="Gene3D" id="1.25.10.10">
    <property type="entry name" value="Leucine-rich Repeat Variant"/>
    <property type="match status" value="1"/>
</dbReference>
<dbReference type="SUPFAM" id="SSF48371">
    <property type="entry name" value="ARM repeat"/>
    <property type="match status" value="1"/>
</dbReference>
<evidence type="ECO:0000313" key="4">
    <source>
        <dbReference type="EMBL" id="CAG9321058.1"/>
    </source>
</evidence>
<dbReference type="GO" id="GO:0005813">
    <property type="term" value="C:centrosome"/>
    <property type="evidence" value="ECO:0007669"/>
    <property type="project" value="UniProtKB-SubCell"/>
</dbReference>
<gene>
    <name evidence="4" type="ORF">BSTOLATCC_MIC27630</name>
</gene>
<evidence type="ECO:0000256" key="2">
    <source>
        <dbReference type="ARBA" id="ARBA00022794"/>
    </source>
</evidence>
<protein>
    <recommendedName>
        <fullName evidence="6">LisH domain-containing protein ARMC9</fullName>
    </recommendedName>
</protein>
<organism evidence="4 5">
    <name type="scientific">Blepharisma stoltei</name>
    <dbReference type="NCBI Taxonomy" id="1481888"/>
    <lineage>
        <taxon>Eukaryota</taxon>
        <taxon>Sar</taxon>
        <taxon>Alveolata</taxon>
        <taxon>Ciliophora</taxon>
        <taxon>Postciliodesmatophora</taxon>
        <taxon>Heterotrichea</taxon>
        <taxon>Heterotrichida</taxon>
        <taxon>Blepharismidae</taxon>
        <taxon>Blepharisma</taxon>
    </lineage>
</organism>
<reference evidence="4" key="1">
    <citation type="submission" date="2021-09" db="EMBL/GenBank/DDBJ databases">
        <authorList>
            <consortium name="AG Swart"/>
            <person name="Singh M."/>
            <person name="Singh A."/>
            <person name="Seah K."/>
            <person name="Emmerich C."/>
        </authorList>
    </citation>
    <scope>NUCLEOTIDE SEQUENCE</scope>
    <source>
        <strain evidence="4">ATCC30299</strain>
    </source>
</reference>
<dbReference type="GO" id="GO:0005814">
    <property type="term" value="C:centriole"/>
    <property type="evidence" value="ECO:0007669"/>
    <property type="project" value="TreeGrafter"/>
</dbReference>
<dbReference type="AlphaFoldDB" id="A0AAU9JAR5"/>
<dbReference type="PANTHER" id="PTHR14881">
    <property type="entry name" value="LISH DOMAIN-CONTAINING PROTEIN ARMC9"/>
    <property type="match status" value="1"/>
</dbReference>
<evidence type="ECO:0000256" key="3">
    <source>
        <dbReference type="ARBA" id="ARBA00023273"/>
    </source>
</evidence>
<dbReference type="InterPro" id="IPR016024">
    <property type="entry name" value="ARM-type_fold"/>
</dbReference>
<dbReference type="GO" id="GO:0036064">
    <property type="term" value="C:ciliary basal body"/>
    <property type="evidence" value="ECO:0007669"/>
    <property type="project" value="InterPro"/>
</dbReference>
<proteinExistence type="predicted"/>
<evidence type="ECO:0008006" key="6">
    <source>
        <dbReference type="Google" id="ProtNLM"/>
    </source>
</evidence>
<keyword evidence="5" id="KW-1185">Reference proteome</keyword>
<comment type="caution">
    <text evidence="4">The sequence shown here is derived from an EMBL/GenBank/DDBJ whole genome shotgun (WGS) entry which is preliminary data.</text>
</comment>
<accession>A0AAU9JAR5</accession>
<keyword evidence="3" id="KW-0966">Cell projection</keyword>
<dbReference type="EMBL" id="CAJZBQ010000027">
    <property type="protein sequence ID" value="CAG9321058.1"/>
    <property type="molecule type" value="Genomic_DNA"/>
</dbReference>
<evidence type="ECO:0000313" key="5">
    <source>
        <dbReference type="Proteomes" id="UP001162131"/>
    </source>
</evidence>
<keyword evidence="2" id="KW-0970">Cilium biogenesis/degradation</keyword>
<dbReference type="PANTHER" id="PTHR14881:SF4">
    <property type="entry name" value="LISH DOMAIN-CONTAINING PROTEIN ARMC9"/>
    <property type="match status" value="1"/>
</dbReference>
<sequence length="448" mass="50927">MEDLHTQELIKEYLTYHGFSSTLECFNAELKSKAISKQTKKPTTSKEIGEMPRLYTISLGEDGKAARVSTLEKRLENAEKSKENILRNGRKLFEIVVDTIQLLEEQNSQAYQDKISVYKKQLAKIQEILGLRVYETESISILNPNYIQEMKTKILNDLERKNYTELAELLVTLRAESLSAPKDKRSELIRLLSSEDIFSGSLRNLLTIRNHSIKSCLLALVSILCSENHGRNYILSGYSSTVIAQLMAEVKEQESGSVTQRFALAALSKLSYTEDEVCSQLTEANFIEWLIKSMLYNQIVRKSPTHPFVHIFGSALLANLLNFPAGRNYILHYGEPNVILRYLLDIVKEPMLPAEAICALLICVSTAMSACDSADYSNVEREIRELISNYQERTDENEEMKSLVFAACTALLQKQPIEPRLGREEEETSSSIEVFDFECFTDEILLET</sequence>
<evidence type="ECO:0000256" key="1">
    <source>
        <dbReference type="ARBA" id="ARBA00004120"/>
    </source>
</evidence>
<dbReference type="InterPro" id="IPR011989">
    <property type="entry name" value="ARM-like"/>
</dbReference>
<dbReference type="GO" id="GO:0060271">
    <property type="term" value="P:cilium assembly"/>
    <property type="evidence" value="ECO:0007669"/>
    <property type="project" value="InterPro"/>
</dbReference>
<comment type="subcellular location">
    <subcellularLocation>
        <location evidence="1">Cytoplasm</location>
        <location evidence="1">Cytoskeleton</location>
        <location evidence="1">Cilium basal body</location>
    </subcellularLocation>
</comment>
<dbReference type="Proteomes" id="UP001162131">
    <property type="component" value="Unassembled WGS sequence"/>
</dbReference>
<name>A0AAU9JAR5_9CILI</name>